<dbReference type="AlphaFoldDB" id="A0A3G9J813"/>
<dbReference type="KEGG" id="ebm:SG0102_15960"/>
<keyword evidence="4" id="KW-1185">Reference proteome</keyword>
<reference evidence="3 4" key="1">
    <citation type="submission" date="2018-11" db="EMBL/GenBank/DDBJ databases">
        <title>Novel Erysipelotrichaceae bacterium isolated from small intestine of a swine.</title>
        <authorList>
            <person name="Kim J.S."/>
            <person name="Choe H."/>
            <person name="Lee Y.R."/>
            <person name="Kim K.M."/>
            <person name="Park D.S."/>
        </authorList>
    </citation>
    <scope>NUCLEOTIDE SEQUENCE [LARGE SCALE GENOMIC DNA]</scope>
    <source>
        <strain evidence="3 4">SG0102</strain>
    </source>
</reference>
<dbReference type="RefSeq" id="WP_125119499.1">
    <property type="nucleotide sequence ID" value="NZ_AP019309.1"/>
</dbReference>
<comment type="subcellular location">
    <subcellularLocation>
        <location evidence="2">Cytoplasm</location>
    </subcellularLocation>
</comment>
<dbReference type="NCBIfam" id="TIGR00082">
    <property type="entry name" value="rbfA"/>
    <property type="match status" value="1"/>
</dbReference>
<accession>A0A3G9J813</accession>
<dbReference type="SUPFAM" id="SSF89919">
    <property type="entry name" value="Ribosome-binding factor A, RbfA"/>
    <property type="match status" value="1"/>
</dbReference>
<dbReference type="InterPro" id="IPR000238">
    <property type="entry name" value="RbfA"/>
</dbReference>
<dbReference type="EMBL" id="AP019309">
    <property type="protein sequence ID" value="BBH26662.1"/>
    <property type="molecule type" value="Genomic_DNA"/>
</dbReference>
<comment type="function">
    <text evidence="2">One of several proteins that assist in the late maturation steps of the functional core of the 30S ribosomal subunit. Associates with free 30S ribosomal subunits (but not with 30S subunits that are part of 70S ribosomes or polysomes). Required for efficient processing of 16S rRNA. May interact with the 5'-terminal helix region of 16S rRNA.</text>
</comment>
<comment type="similarity">
    <text evidence="2">Belongs to the RbfA family.</text>
</comment>
<evidence type="ECO:0000313" key="3">
    <source>
        <dbReference type="EMBL" id="BBH26662.1"/>
    </source>
</evidence>
<evidence type="ECO:0000256" key="2">
    <source>
        <dbReference type="HAMAP-Rule" id="MF_00003"/>
    </source>
</evidence>
<dbReference type="InterPro" id="IPR023799">
    <property type="entry name" value="RbfA_dom_sf"/>
</dbReference>
<evidence type="ECO:0000313" key="4">
    <source>
        <dbReference type="Proteomes" id="UP000268059"/>
    </source>
</evidence>
<dbReference type="GO" id="GO:0043024">
    <property type="term" value="F:ribosomal small subunit binding"/>
    <property type="evidence" value="ECO:0007669"/>
    <property type="project" value="TreeGrafter"/>
</dbReference>
<dbReference type="FunCoup" id="A0A3G9J813">
    <property type="interactions" value="344"/>
</dbReference>
<evidence type="ECO:0000256" key="1">
    <source>
        <dbReference type="ARBA" id="ARBA00022517"/>
    </source>
</evidence>
<keyword evidence="2" id="KW-0963">Cytoplasm</keyword>
<dbReference type="PANTHER" id="PTHR33515:SF1">
    <property type="entry name" value="RIBOSOME-BINDING FACTOR A, CHLOROPLASTIC-RELATED"/>
    <property type="match status" value="1"/>
</dbReference>
<dbReference type="PROSITE" id="PS01319">
    <property type="entry name" value="RBFA"/>
    <property type="match status" value="1"/>
</dbReference>
<dbReference type="Gene3D" id="3.30.300.20">
    <property type="match status" value="1"/>
</dbReference>
<gene>
    <name evidence="2 3" type="primary">rbfA</name>
    <name evidence="3" type="ORF">SG0102_15960</name>
</gene>
<name>A0A3G9J813_9FIRM</name>
<dbReference type="Pfam" id="PF02033">
    <property type="entry name" value="RBFA"/>
    <property type="match status" value="1"/>
</dbReference>
<sequence length="112" mass="12792">MANQVKVSRTNALILRELSLILRDEVKDPAVKTVTVTAVECTNDLSIAKVYVSFMEHNKRSMEALERSKGFIRSKLSKTLPLRKCPELHFVQDESIQYGNHIDELLANLHKK</sequence>
<dbReference type="InParanoid" id="A0A3G9J813"/>
<dbReference type="InterPro" id="IPR015946">
    <property type="entry name" value="KH_dom-like_a/b"/>
</dbReference>
<keyword evidence="1 2" id="KW-0690">Ribosome biogenesis</keyword>
<dbReference type="HAMAP" id="MF_00003">
    <property type="entry name" value="RbfA"/>
    <property type="match status" value="1"/>
</dbReference>
<dbReference type="GO" id="GO:0030490">
    <property type="term" value="P:maturation of SSU-rRNA"/>
    <property type="evidence" value="ECO:0007669"/>
    <property type="project" value="UniProtKB-UniRule"/>
</dbReference>
<dbReference type="Proteomes" id="UP000268059">
    <property type="component" value="Chromosome"/>
</dbReference>
<comment type="subunit">
    <text evidence="2">Monomer. Binds 30S ribosomal subunits, but not 50S ribosomal subunits or 70S ribosomes.</text>
</comment>
<protein>
    <recommendedName>
        <fullName evidence="2">Ribosome-binding factor A</fullName>
    </recommendedName>
</protein>
<proteinExistence type="inferred from homology"/>
<dbReference type="InterPro" id="IPR020053">
    <property type="entry name" value="Ribosome-bd_factorA_CS"/>
</dbReference>
<organism evidence="3 4">
    <name type="scientific">Intestinibaculum porci</name>
    <dbReference type="NCBI Taxonomy" id="2487118"/>
    <lineage>
        <taxon>Bacteria</taxon>
        <taxon>Bacillati</taxon>
        <taxon>Bacillota</taxon>
        <taxon>Erysipelotrichia</taxon>
        <taxon>Erysipelotrichales</taxon>
        <taxon>Erysipelotrichaceae</taxon>
        <taxon>Intestinibaculum</taxon>
    </lineage>
</organism>
<dbReference type="PANTHER" id="PTHR33515">
    <property type="entry name" value="RIBOSOME-BINDING FACTOR A, CHLOROPLASTIC-RELATED"/>
    <property type="match status" value="1"/>
</dbReference>
<dbReference type="GO" id="GO:0005829">
    <property type="term" value="C:cytosol"/>
    <property type="evidence" value="ECO:0007669"/>
    <property type="project" value="TreeGrafter"/>
</dbReference>
<dbReference type="OrthoDB" id="307788at2"/>